<dbReference type="PANTHER" id="PTHR24183:SF1">
    <property type="entry name" value="FIBRONECTIN TYPE 3 AND ANKYRIN REPEAT DOMAINS PROTEIN 1"/>
    <property type="match status" value="1"/>
</dbReference>
<sequence>MVQSILHSHYSGIISSSPPVDLSRRDHIGRTPLHLCGLDAQSKSKPLVDVDCARITSMLKEAGYDLDARCDAGWSPLDTYATLGMPETVNVLLEGGAKVDGADREHGRTALMRAAINGNFVVAELMVEKGADVRRRAEGGTMEALGYAVRNEVIRMVSEGRQGAEEEGGEGGDIDFMELLEREAGDDYGGVGEEQCGADRDKNDKDTVVDLGCEPGKEYMRIAELLLKEGADVNVQDKNGRTPVMIAAMAGHKELVRMMVETGKVDLGIVDKDGFGSITYARTQDIREIIVESM</sequence>
<comment type="caution">
    <text evidence="2">The sequence shown here is derived from an EMBL/GenBank/DDBJ whole genome shotgun (WGS) entry which is preliminary data.</text>
</comment>
<feature type="repeat" description="ANK" evidence="1">
    <location>
        <begin position="239"/>
        <end position="263"/>
    </location>
</feature>
<dbReference type="EMBL" id="BRXZ01000109">
    <property type="protein sequence ID" value="GMI05285.1"/>
    <property type="molecule type" value="Genomic_DNA"/>
</dbReference>
<protein>
    <recommendedName>
        <fullName evidence="4">Ankyrin</fullName>
    </recommendedName>
</protein>
<dbReference type="GO" id="GO:0005634">
    <property type="term" value="C:nucleus"/>
    <property type="evidence" value="ECO:0007669"/>
    <property type="project" value="TreeGrafter"/>
</dbReference>
<dbReference type="OrthoDB" id="194989at2759"/>
<feature type="repeat" description="ANK" evidence="1">
    <location>
        <begin position="72"/>
        <end position="104"/>
    </location>
</feature>
<feature type="repeat" description="ANK" evidence="1">
    <location>
        <begin position="204"/>
        <end position="238"/>
    </location>
</feature>
<gene>
    <name evidence="2" type="ORF">TrRE_jg11774</name>
</gene>
<evidence type="ECO:0000256" key="1">
    <source>
        <dbReference type="PROSITE-ProRule" id="PRU00023"/>
    </source>
</evidence>
<dbReference type="InterPro" id="IPR002110">
    <property type="entry name" value="Ankyrin_rpt"/>
</dbReference>
<keyword evidence="1" id="KW-0040">ANK repeat</keyword>
<accession>A0A9W7C901</accession>
<evidence type="ECO:0008006" key="4">
    <source>
        <dbReference type="Google" id="ProtNLM"/>
    </source>
</evidence>
<dbReference type="PANTHER" id="PTHR24183">
    <property type="entry name" value="FIBRONECTIN TYPE 3 AND ANKYRIN REPEAT DOMAINS PROTEIN 1"/>
    <property type="match status" value="1"/>
</dbReference>
<organism evidence="2 3">
    <name type="scientific">Triparma retinervis</name>
    <dbReference type="NCBI Taxonomy" id="2557542"/>
    <lineage>
        <taxon>Eukaryota</taxon>
        <taxon>Sar</taxon>
        <taxon>Stramenopiles</taxon>
        <taxon>Ochrophyta</taxon>
        <taxon>Bolidophyceae</taxon>
        <taxon>Parmales</taxon>
        <taxon>Triparmaceae</taxon>
        <taxon>Triparma</taxon>
    </lineage>
</organism>
<dbReference type="AlphaFoldDB" id="A0A9W7C901"/>
<dbReference type="Proteomes" id="UP001165082">
    <property type="component" value="Unassembled WGS sequence"/>
</dbReference>
<dbReference type="SMART" id="SM00248">
    <property type="entry name" value="ANK"/>
    <property type="match status" value="5"/>
</dbReference>
<keyword evidence="3" id="KW-1185">Reference proteome</keyword>
<feature type="repeat" description="ANK" evidence="1">
    <location>
        <begin position="106"/>
        <end position="138"/>
    </location>
</feature>
<evidence type="ECO:0000313" key="3">
    <source>
        <dbReference type="Proteomes" id="UP001165082"/>
    </source>
</evidence>
<proteinExistence type="predicted"/>
<name>A0A9W7C901_9STRA</name>
<dbReference type="Pfam" id="PF12796">
    <property type="entry name" value="Ank_2"/>
    <property type="match status" value="2"/>
</dbReference>
<evidence type="ECO:0000313" key="2">
    <source>
        <dbReference type="EMBL" id="GMI05285.1"/>
    </source>
</evidence>
<dbReference type="PROSITE" id="PS50297">
    <property type="entry name" value="ANK_REP_REGION"/>
    <property type="match status" value="2"/>
</dbReference>
<dbReference type="Gene3D" id="1.25.40.20">
    <property type="entry name" value="Ankyrin repeat-containing domain"/>
    <property type="match status" value="2"/>
</dbReference>
<dbReference type="SUPFAM" id="SSF48403">
    <property type="entry name" value="Ankyrin repeat"/>
    <property type="match status" value="1"/>
</dbReference>
<dbReference type="InterPro" id="IPR036770">
    <property type="entry name" value="Ankyrin_rpt-contain_sf"/>
</dbReference>
<reference evidence="2" key="1">
    <citation type="submission" date="2022-07" db="EMBL/GenBank/DDBJ databases">
        <title>Genome analysis of Parmales, a sister group of diatoms, reveals the evolutionary specialization of diatoms from phago-mixotrophs to photoautotrophs.</title>
        <authorList>
            <person name="Ban H."/>
            <person name="Sato S."/>
            <person name="Yoshikawa S."/>
            <person name="Kazumasa Y."/>
            <person name="Nakamura Y."/>
            <person name="Ichinomiya M."/>
            <person name="Saitoh K."/>
            <person name="Sato N."/>
            <person name="Blanc-Mathieu R."/>
            <person name="Endo H."/>
            <person name="Kuwata A."/>
            <person name="Ogata H."/>
        </authorList>
    </citation>
    <scope>NUCLEOTIDE SEQUENCE</scope>
</reference>
<dbReference type="PRINTS" id="PR01415">
    <property type="entry name" value="ANKYRIN"/>
</dbReference>
<dbReference type="PROSITE" id="PS50088">
    <property type="entry name" value="ANK_REPEAT"/>
    <property type="match status" value="4"/>
</dbReference>